<dbReference type="Gene3D" id="3.40.1620.60">
    <property type="match status" value="1"/>
</dbReference>
<dbReference type="InterPro" id="IPR024079">
    <property type="entry name" value="MetalloPept_cat_dom_sf"/>
</dbReference>
<dbReference type="SUPFAM" id="SSF82895">
    <property type="entry name" value="TSP-1 type 1 repeat"/>
    <property type="match status" value="4"/>
</dbReference>
<feature type="disulfide bond" evidence="15">
    <location>
        <begin position="379"/>
        <end position="461"/>
    </location>
</feature>
<keyword evidence="7" id="KW-0677">Repeat</keyword>
<dbReference type="InterPro" id="IPR000884">
    <property type="entry name" value="TSP1_rpt"/>
</dbReference>
<dbReference type="AlphaFoldDB" id="A0A9P0CRC4"/>
<feature type="binding site" evidence="14 16">
    <location>
        <position position="411"/>
    </location>
    <ligand>
        <name>Zn(2+)</name>
        <dbReference type="ChEBI" id="CHEBI:29105"/>
        <note>catalytic</note>
    </ligand>
</feature>
<feature type="non-terminal residue" evidence="20">
    <location>
        <position position="1101"/>
    </location>
</feature>
<evidence type="ECO:0000256" key="1">
    <source>
        <dbReference type="ARBA" id="ARBA00004498"/>
    </source>
</evidence>
<feature type="chain" id="PRO_5040468211" description="A disintegrin and metalloproteinase with thrombospondin motifs 3" evidence="17">
    <location>
        <begin position="23"/>
        <end position="1101"/>
    </location>
</feature>
<dbReference type="GO" id="GO:0004222">
    <property type="term" value="F:metalloendopeptidase activity"/>
    <property type="evidence" value="ECO:0007669"/>
    <property type="project" value="InterPro"/>
</dbReference>
<dbReference type="FunFam" id="2.20.100.10:FF:000007">
    <property type="entry name" value="Thrombospondin 1"/>
    <property type="match status" value="1"/>
</dbReference>
<evidence type="ECO:0008006" key="22">
    <source>
        <dbReference type="Google" id="ProtNLM"/>
    </source>
</evidence>
<feature type="binding site" evidence="14 16">
    <location>
        <position position="401"/>
    </location>
    <ligand>
        <name>Zn(2+)</name>
        <dbReference type="ChEBI" id="CHEBI:29105"/>
        <note>catalytic</note>
    </ligand>
</feature>
<dbReference type="Gene3D" id="2.60.120.830">
    <property type="match status" value="1"/>
</dbReference>
<evidence type="ECO:0000256" key="10">
    <source>
        <dbReference type="ARBA" id="ARBA00023049"/>
    </source>
</evidence>
<evidence type="ECO:0000256" key="17">
    <source>
        <dbReference type="SAM" id="SignalP"/>
    </source>
</evidence>
<dbReference type="PANTHER" id="PTHR13723">
    <property type="entry name" value="ADAMTS A DISINTEGRIN AND METALLOPROTEASE WITH THROMBOSPONDIN MOTIFS PROTEASE"/>
    <property type="match status" value="1"/>
</dbReference>
<keyword evidence="9 14" id="KW-0862">Zinc</keyword>
<dbReference type="Pfam" id="PF00090">
    <property type="entry name" value="TSP_1"/>
    <property type="match status" value="1"/>
</dbReference>
<feature type="signal peptide" evidence="17">
    <location>
        <begin position="1"/>
        <end position="22"/>
    </location>
</feature>
<sequence length="1101" mass="124344">MNNNVHFILISVLVLVIDRSEQTVDLKHVEYVKSVFPRVNYVRKKRSIDDKESVQVKVVKVGDWLLELHSEDNLLFSRGLRTEWLDSSEDSHGRRPLKKCDYHVGVIKGLEADSKVVVTLCGIFVRGYLDVDGDVYFLEPVDETTGEHIVYRSKHYKKRSTNTRNLPSPNQWIFNLTGDTIDIEEDIETTEKFQEAEELTLFDPGTNGTEMTSIDDLNWGTAKNDVYGGGDENGYFYDTAWTANTLEVKKSSSGSLLPPRWMEIAVAVDHTLISFHGRARVEEYVLSLLNIVSAIYQDTSLESNMKLVVTRLLMYESKKFCHRVIKIGNAKKSLENVNSWNKAIHASLAADEPRHDLAIWLTRSDIGGPSGYAPVAGVCDPKRSCALNRDEGLTSAFIIAHETAHILGLSHDGDEKNGNDCADEALDGSVMAPMVSATFNKFYWSRCSREEIRRYKSKWLCLLNPPTGVGEISLNATLQASFTMDQQCRMEFGDGYTMCRSFEIIEPCSHLWCGHENSPLVCKTKKGPPLEGTECGFGKWCVNGYCENFANRRVERVPIVLNPQDGQWTDWSPWGPCSRTCGIGVQFRTRKCQNPPPSFGGKLCEGQDEEWHLCKINNCVEPTIDIRAQQCKHLPKFLNLSTSSSISGSNFTWLPYESDENSKKCKLICFKGNKKELYFTNENLIDGTPCSYDHDDNICVQGLCQYVGCDGVIHSPLQRDKCGICNGNNSDCTDMKKTFHRRLKKESSRIAVLPEKSREIKVQLNATKYHSDNPVLALILKNRKKKSYTVMVPSGVPRSEIVKGAKFYYKRNNNNAYTIWSKGPIRDEMVVLVIVSKTELRLGINISYSTEFSIQKDDLIPSKRFVWIAGGWGPCSTSCGGGKRQRTAACFDNNTNKVVKRSECALIQKPKLEFEMCNTFSCNFKWFTAEWEPCSTSCGTLGVQHREIYCLPNSVIEETNGTISQPWRYMANPNRCGGIKSVSMRSCNRKPCFSYWTFGNWTQCSATCGPGFQTRSSHCLPPEDETFFTCGNAPSPQRKSCLGNYNRFTNPLCRGRKKKICHNDESVYCPFGLLHKYCKISGFKRMCCKSCESAIFTNDFG</sequence>
<dbReference type="GO" id="GO:0030198">
    <property type="term" value="P:extracellular matrix organization"/>
    <property type="evidence" value="ECO:0007669"/>
    <property type="project" value="InterPro"/>
</dbReference>
<dbReference type="Pfam" id="PF19030">
    <property type="entry name" value="TSP1_ADAMTS"/>
    <property type="match status" value="3"/>
</dbReference>
<dbReference type="PROSITE" id="PS50215">
    <property type="entry name" value="ADAM_MEPRO"/>
    <property type="match status" value="1"/>
</dbReference>
<evidence type="ECO:0000256" key="7">
    <source>
        <dbReference type="ARBA" id="ARBA00022737"/>
    </source>
</evidence>
<dbReference type="GO" id="GO:0046872">
    <property type="term" value="F:metal ion binding"/>
    <property type="evidence" value="ECO:0007669"/>
    <property type="project" value="UniProtKB-KW"/>
</dbReference>
<proteinExistence type="predicted"/>
<dbReference type="OrthoDB" id="5855429at2759"/>
<evidence type="ECO:0000256" key="8">
    <source>
        <dbReference type="ARBA" id="ARBA00022801"/>
    </source>
</evidence>
<evidence type="ECO:0000256" key="16">
    <source>
        <dbReference type="PROSITE-ProRule" id="PRU00276"/>
    </source>
</evidence>
<feature type="domain" description="PLAC" evidence="19">
    <location>
        <begin position="1049"/>
        <end position="1095"/>
    </location>
</feature>
<dbReference type="Pfam" id="PF19236">
    <property type="entry name" value="ADAMTS_CR_3"/>
    <property type="match status" value="1"/>
</dbReference>
<keyword evidence="12" id="KW-0325">Glycoprotein</keyword>
<keyword evidence="10" id="KW-0482">Metalloprotease</keyword>
<dbReference type="GO" id="GO:0031012">
    <property type="term" value="C:extracellular matrix"/>
    <property type="evidence" value="ECO:0007669"/>
    <property type="project" value="TreeGrafter"/>
</dbReference>
<keyword evidence="21" id="KW-1185">Reference proteome</keyword>
<evidence type="ECO:0000313" key="20">
    <source>
        <dbReference type="EMBL" id="CAH1108057.1"/>
    </source>
</evidence>
<evidence type="ECO:0000256" key="4">
    <source>
        <dbReference type="ARBA" id="ARBA00022670"/>
    </source>
</evidence>
<evidence type="ECO:0000259" key="19">
    <source>
        <dbReference type="PROSITE" id="PS50900"/>
    </source>
</evidence>
<dbReference type="SMART" id="SM00209">
    <property type="entry name" value="TSP1"/>
    <property type="match status" value="4"/>
</dbReference>
<feature type="binding site" evidence="14">
    <location>
        <position position="356"/>
    </location>
    <ligand>
        <name>Ca(2+)</name>
        <dbReference type="ChEBI" id="CHEBI:29108"/>
        <label>1</label>
    </ligand>
</feature>
<dbReference type="Gene3D" id="3.40.390.10">
    <property type="entry name" value="Collagenase (Catalytic Domain)"/>
    <property type="match status" value="1"/>
</dbReference>
<dbReference type="Pfam" id="PF01421">
    <property type="entry name" value="Reprolysin"/>
    <property type="match status" value="1"/>
</dbReference>
<comment type="subcellular location">
    <subcellularLocation>
        <location evidence="1">Secreted</location>
        <location evidence="1">Extracellular space</location>
        <location evidence="1">Extracellular matrix</location>
    </subcellularLocation>
</comment>
<dbReference type="InterPro" id="IPR041645">
    <property type="entry name" value="ADAMTS_CR_2"/>
</dbReference>
<dbReference type="PROSITE" id="PS50900">
    <property type="entry name" value="PLAC"/>
    <property type="match status" value="1"/>
</dbReference>
<evidence type="ECO:0000259" key="18">
    <source>
        <dbReference type="PROSITE" id="PS50215"/>
    </source>
</evidence>
<dbReference type="InterPro" id="IPR013273">
    <property type="entry name" value="ADAMTS/ADAMTS-like"/>
</dbReference>
<evidence type="ECO:0000256" key="3">
    <source>
        <dbReference type="ARBA" id="ARBA00022530"/>
    </source>
</evidence>
<evidence type="ECO:0000256" key="6">
    <source>
        <dbReference type="ARBA" id="ARBA00022729"/>
    </source>
</evidence>
<evidence type="ECO:0000256" key="12">
    <source>
        <dbReference type="ARBA" id="ARBA00023180"/>
    </source>
</evidence>
<feature type="disulfide bond" evidence="15">
    <location>
        <begin position="577"/>
        <end position="614"/>
    </location>
</feature>
<dbReference type="InterPro" id="IPR010909">
    <property type="entry name" value="PLAC"/>
</dbReference>
<evidence type="ECO:0000256" key="13">
    <source>
        <dbReference type="PIRSR" id="PIRSR613273-1"/>
    </source>
</evidence>
<organism evidence="20 21">
    <name type="scientific">Psylliodes chrysocephalus</name>
    <dbReference type="NCBI Taxonomy" id="3402493"/>
    <lineage>
        <taxon>Eukaryota</taxon>
        <taxon>Metazoa</taxon>
        <taxon>Ecdysozoa</taxon>
        <taxon>Arthropoda</taxon>
        <taxon>Hexapoda</taxon>
        <taxon>Insecta</taxon>
        <taxon>Pterygota</taxon>
        <taxon>Neoptera</taxon>
        <taxon>Endopterygota</taxon>
        <taxon>Coleoptera</taxon>
        <taxon>Polyphaga</taxon>
        <taxon>Cucujiformia</taxon>
        <taxon>Chrysomeloidea</taxon>
        <taxon>Chrysomelidae</taxon>
        <taxon>Galerucinae</taxon>
        <taxon>Alticini</taxon>
        <taxon>Psylliodes</taxon>
    </lineage>
</organism>
<reference evidence="20" key="1">
    <citation type="submission" date="2022-01" db="EMBL/GenBank/DDBJ databases">
        <authorList>
            <person name="King R."/>
        </authorList>
    </citation>
    <scope>NUCLEOTIDE SEQUENCE</scope>
</reference>
<comment type="caution">
    <text evidence="16">Lacks conserved residue(s) required for the propagation of feature annotation.</text>
</comment>
<feature type="binding site" evidence="14">
    <location>
        <position position="461"/>
    </location>
    <ligand>
        <name>Ca(2+)</name>
        <dbReference type="ChEBI" id="CHEBI:29108"/>
        <label>1</label>
    </ligand>
</feature>
<keyword evidence="11 15" id="KW-1015">Disulfide bond</keyword>
<feature type="disulfide bond" evidence="15">
    <location>
        <begin position="581"/>
        <end position="619"/>
    </location>
</feature>
<evidence type="ECO:0000256" key="14">
    <source>
        <dbReference type="PIRSR" id="PIRSR613273-2"/>
    </source>
</evidence>
<protein>
    <recommendedName>
        <fullName evidence="22">A disintegrin and metalloproteinase with thrombospondin motifs 3</fullName>
    </recommendedName>
</protein>
<dbReference type="FunFam" id="2.20.100.10:FF:000005">
    <property type="entry name" value="ADAM metallopeptidase with thrombospondin type 1 motif 9"/>
    <property type="match status" value="1"/>
</dbReference>
<keyword evidence="2" id="KW-0964">Secreted</keyword>
<gene>
    <name evidence="20" type="ORF">PSYICH_LOCUS9528</name>
</gene>
<dbReference type="InterPro" id="IPR036383">
    <property type="entry name" value="TSP1_rpt_sf"/>
</dbReference>
<dbReference type="InterPro" id="IPR001590">
    <property type="entry name" value="Peptidase_M12B"/>
</dbReference>
<feature type="disulfide bond" evidence="15">
    <location>
        <begin position="488"/>
        <end position="513"/>
    </location>
</feature>
<dbReference type="InterPro" id="IPR045371">
    <property type="entry name" value="ADAMTS_CR_3"/>
</dbReference>
<feature type="disulfide bond" evidence="15">
    <location>
        <begin position="592"/>
        <end position="604"/>
    </location>
</feature>
<name>A0A9P0CRC4_9CUCU</name>
<evidence type="ECO:0000256" key="11">
    <source>
        <dbReference type="ARBA" id="ARBA00023157"/>
    </source>
</evidence>
<evidence type="ECO:0000256" key="15">
    <source>
        <dbReference type="PIRSR" id="PIRSR613273-3"/>
    </source>
</evidence>
<dbReference type="Proteomes" id="UP001153636">
    <property type="component" value="Chromosome 3"/>
</dbReference>
<feature type="disulfide bond" evidence="15">
    <location>
        <begin position="508"/>
        <end position="541"/>
    </location>
</feature>
<keyword evidence="8" id="KW-0378">Hydrolase</keyword>
<dbReference type="PANTHER" id="PTHR13723:SF304">
    <property type="entry name" value="A DISINTEGRIN AND METALLOPROTEINASE WITH THROMBOSPONDIN MOTIFS 2-LIKE PROTEIN"/>
    <property type="match status" value="1"/>
</dbReference>
<evidence type="ECO:0000256" key="5">
    <source>
        <dbReference type="ARBA" id="ARBA00022723"/>
    </source>
</evidence>
<comment type="cofactor">
    <cofactor evidence="14">
        <name>Zn(2+)</name>
        <dbReference type="ChEBI" id="CHEBI:29105"/>
    </cofactor>
    <text evidence="14">Binds 1 zinc ion per subunit.</text>
</comment>
<feature type="binding site" evidence="14">
    <location>
        <position position="263"/>
    </location>
    <ligand>
        <name>Ca(2+)</name>
        <dbReference type="ChEBI" id="CHEBI:29108"/>
        <label>2</label>
    </ligand>
</feature>
<feature type="disulfide bond" evidence="15">
    <location>
        <begin position="499"/>
        <end position="522"/>
    </location>
</feature>
<dbReference type="Pfam" id="PF17771">
    <property type="entry name" value="ADAMTS_CR_2"/>
    <property type="match status" value="1"/>
</dbReference>
<dbReference type="InterPro" id="IPR050439">
    <property type="entry name" value="ADAMTS_ADAMTS-like"/>
</dbReference>
<evidence type="ECO:0000256" key="9">
    <source>
        <dbReference type="ARBA" id="ARBA00022833"/>
    </source>
</evidence>
<dbReference type="SUPFAM" id="SSF55486">
    <property type="entry name" value="Metalloproteases ('zincins'), catalytic domain"/>
    <property type="match status" value="1"/>
</dbReference>
<dbReference type="CDD" id="cd04273">
    <property type="entry name" value="ZnMc_ADAMTS_like"/>
    <property type="match status" value="1"/>
</dbReference>
<keyword evidence="5 14" id="KW-0479">Metal-binding</keyword>
<accession>A0A9P0CRC4</accession>
<dbReference type="PRINTS" id="PR01705">
    <property type="entry name" value="TSP1REPEAT"/>
</dbReference>
<dbReference type="PRINTS" id="PR01857">
    <property type="entry name" value="ADAMTSFAMILY"/>
</dbReference>
<feature type="binding site" evidence="14 16">
    <location>
        <position position="405"/>
    </location>
    <ligand>
        <name>Zn(2+)</name>
        <dbReference type="ChEBI" id="CHEBI:29105"/>
        <note>catalytic</note>
    </ligand>
</feature>
<evidence type="ECO:0000256" key="2">
    <source>
        <dbReference type="ARBA" id="ARBA00022525"/>
    </source>
</evidence>
<feature type="binding site" evidence="14">
    <location>
        <position position="263"/>
    </location>
    <ligand>
        <name>Ca(2+)</name>
        <dbReference type="ChEBI" id="CHEBI:29108"/>
        <label>1</label>
    </ligand>
</feature>
<keyword evidence="6 17" id="KW-0732">Signal</keyword>
<dbReference type="GO" id="GO:0006508">
    <property type="term" value="P:proteolysis"/>
    <property type="evidence" value="ECO:0007669"/>
    <property type="project" value="UniProtKB-KW"/>
</dbReference>
<dbReference type="PROSITE" id="PS50092">
    <property type="entry name" value="TSP1"/>
    <property type="match status" value="3"/>
</dbReference>
<feature type="domain" description="Peptidase M12B" evidence="18">
    <location>
        <begin position="260"/>
        <end position="466"/>
    </location>
</feature>
<dbReference type="Gene3D" id="2.20.100.10">
    <property type="entry name" value="Thrombospondin type-1 (TSP1) repeat"/>
    <property type="match status" value="4"/>
</dbReference>
<evidence type="ECO:0000313" key="21">
    <source>
        <dbReference type="Proteomes" id="UP001153636"/>
    </source>
</evidence>
<keyword evidence="3" id="KW-0272">Extracellular matrix</keyword>
<feature type="active site" evidence="13 16">
    <location>
        <position position="402"/>
    </location>
</feature>
<keyword evidence="4" id="KW-0645">Protease</keyword>
<dbReference type="EMBL" id="OV651815">
    <property type="protein sequence ID" value="CAH1108057.1"/>
    <property type="molecule type" value="Genomic_DNA"/>
</dbReference>
<feature type="disulfide bond" evidence="15">
    <location>
        <begin position="535"/>
        <end position="546"/>
    </location>
</feature>
<keyword evidence="14" id="KW-0106">Calcium</keyword>